<dbReference type="RefSeq" id="XP_002737680.1">
    <property type="nucleotide sequence ID" value="XM_002737634.2"/>
</dbReference>
<dbReference type="SUPFAM" id="SSF52540">
    <property type="entry name" value="P-loop containing nucleoside triphosphate hydrolases"/>
    <property type="match status" value="1"/>
</dbReference>
<dbReference type="InterPro" id="IPR017665">
    <property type="entry name" value="Guanylate_kinase"/>
</dbReference>
<keyword evidence="8" id="KW-1185">Reference proteome</keyword>
<dbReference type="NCBIfam" id="TIGR03263">
    <property type="entry name" value="guanyl_kin"/>
    <property type="match status" value="1"/>
</dbReference>
<dbReference type="Proteomes" id="UP000694865">
    <property type="component" value="Unplaced"/>
</dbReference>
<evidence type="ECO:0000313" key="9">
    <source>
        <dbReference type="RefSeq" id="XP_002737680.1"/>
    </source>
</evidence>
<evidence type="ECO:0000256" key="1">
    <source>
        <dbReference type="ARBA" id="ARBA00005790"/>
    </source>
</evidence>
<evidence type="ECO:0000256" key="5">
    <source>
        <dbReference type="ARBA" id="ARBA00022777"/>
    </source>
</evidence>
<dbReference type="PROSITE" id="PS50052">
    <property type="entry name" value="GUANYLATE_KINASE_2"/>
    <property type="match status" value="1"/>
</dbReference>
<dbReference type="GeneID" id="100373228"/>
<dbReference type="PROSITE" id="PS00856">
    <property type="entry name" value="GUANYLATE_KINASE_1"/>
    <property type="match status" value="1"/>
</dbReference>
<dbReference type="PANTHER" id="PTHR23117">
    <property type="entry name" value="GUANYLATE KINASE-RELATED"/>
    <property type="match status" value="1"/>
</dbReference>
<dbReference type="InterPro" id="IPR027417">
    <property type="entry name" value="P-loop_NTPase"/>
</dbReference>
<dbReference type="Gene3D" id="3.40.50.300">
    <property type="entry name" value="P-loop containing nucleotide triphosphate hydrolases"/>
    <property type="match status" value="1"/>
</dbReference>
<dbReference type="CDD" id="cd00071">
    <property type="entry name" value="GMPK"/>
    <property type="match status" value="1"/>
</dbReference>
<evidence type="ECO:0000313" key="8">
    <source>
        <dbReference type="Proteomes" id="UP000694865"/>
    </source>
</evidence>
<protein>
    <recommendedName>
        <fullName evidence="2">guanylate kinase</fullName>
        <ecNumber evidence="2">2.7.4.8</ecNumber>
    </recommendedName>
</protein>
<keyword evidence="3" id="KW-0808">Transferase</keyword>
<keyword evidence="5" id="KW-0418">Kinase</keyword>
<dbReference type="InterPro" id="IPR008145">
    <property type="entry name" value="GK/Ca_channel_bsu"/>
</dbReference>
<dbReference type="EC" id="2.7.4.8" evidence="2"/>
<comment type="similarity">
    <text evidence="1">Belongs to the guanylate kinase family.</text>
</comment>
<feature type="domain" description="Guanylate kinase-like" evidence="7">
    <location>
        <begin position="23"/>
        <end position="204"/>
    </location>
</feature>
<dbReference type="SMART" id="SM00072">
    <property type="entry name" value="GuKc"/>
    <property type="match status" value="1"/>
</dbReference>
<dbReference type="InterPro" id="IPR008144">
    <property type="entry name" value="Guanylate_kin-like_dom"/>
</dbReference>
<keyword evidence="6" id="KW-0067">ATP-binding</keyword>
<keyword evidence="4" id="KW-0547">Nucleotide-binding</keyword>
<gene>
    <name evidence="9" type="primary">LOC100373228</name>
</gene>
<evidence type="ECO:0000256" key="3">
    <source>
        <dbReference type="ARBA" id="ARBA00022679"/>
    </source>
</evidence>
<name>A0ABM0GUK9_SACKO</name>
<evidence type="ECO:0000259" key="7">
    <source>
        <dbReference type="PROSITE" id="PS50052"/>
    </source>
</evidence>
<organism evidence="8 9">
    <name type="scientific">Saccoglossus kowalevskii</name>
    <name type="common">Acorn worm</name>
    <dbReference type="NCBI Taxonomy" id="10224"/>
    <lineage>
        <taxon>Eukaryota</taxon>
        <taxon>Metazoa</taxon>
        <taxon>Hemichordata</taxon>
        <taxon>Enteropneusta</taxon>
        <taxon>Harrimaniidae</taxon>
        <taxon>Saccoglossus</taxon>
    </lineage>
</organism>
<accession>A0ABM0GUK9</accession>
<dbReference type="PANTHER" id="PTHR23117:SF13">
    <property type="entry name" value="GUANYLATE KINASE"/>
    <property type="match status" value="1"/>
</dbReference>
<evidence type="ECO:0000256" key="4">
    <source>
        <dbReference type="ARBA" id="ARBA00022741"/>
    </source>
</evidence>
<evidence type="ECO:0000256" key="6">
    <source>
        <dbReference type="ARBA" id="ARBA00022840"/>
    </source>
</evidence>
<proteinExistence type="inferred from homology"/>
<reference evidence="9" key="1">
    <citation type="submission" date="2025-08" db="UniProtKB">
        <authorList>
            <consortium name="RefSeq"/>
        </authorList>
    </citation>
    <scope>IDENTIFICATION</scope>
    <source>
        <tissue evidence="9">Testes</tissue>
    </source>
</reference>
<evidence type="ECO:0000256" key="2">
    <source>
        <dbReference type="ARBA" id="ARBA00012961"/>
    </source>
</evidence>
<dbReference type="InterPro" id="IPR020590">
    <property type="entry name" value="Guanylate_kinase_CS"/>
</dbReference>
<sequence>MFLFRTFVTKVYAFKIAMSELTPRPIVLSGPSGTGKSTLIKKLMNEFKEYFGFTISHTTRKARPGEKHGQDYYFTNREAMEEAVSRNEFIETAEYSGNLYGTSKKAVEDVLSKQKICILDIDMQGVKNVKQTNLKPRYIFIKPPSMEALEERLRGRETETDESIQKRLCSAKAELEYALTGAYDVMIINDDLEIAYEELKGFLSQDISNLQKQKFKKH</sequence>
<dbReference type="Pfam" id="PF00625">
    <property type="entry name" value="Guanylate_kin"/>
    <property type="match status" value="1"/>
</dbReference>